<sequence length="110" mass="13135">MQSKNWIYNIRLPILFLYYLFCKIWGYGLLIECEDMFPYKGKLANAINGDAYTMDETTILAWHDMLVHMSDRDSEAFNLSKILKPILWSYAEDLDMYLPYSDWLALKKFK</sequence>
<proteinExistence type="predicted"/>
<reference evidence="1" key="1">
    <citation type="submission" date="2023-11" db="EMBL/GenBank/DDBJ databases">
        <authorList>
            <person name="Poullet M."/>
        </authorList>
    </citation>
    <scope>NUCLEOTIDE SEQUENCE</scope>
    <source>
        <strain evidence="1">E1834</strain>
    </source>
</reference>
<name>A0ACB1AJG6_MELEN</name>
<organism evidence="1 2">
    <name type="scientific">Meloidogyne enterolobii</name>
    <name type="common">Root-knot nematode worm</name>
    <name type="synonym">Meloidogyne mayaguensis</name>
    <dbReference type="NCBI Taxonomy" id="390850"/>
    <lineage>
        <taxon>Eukaryota</taxon>
        <taxon>Metazoa</taxon>
        <taxon>Ecdysozoa</taxon>
        <taxon>Nematoda</taxon>
        <taxon>Chromadorea</taxon>
        <taxon>Rhabditida</taxon>
        <taxon>Tylenchina</taxon>
        <taxon>Tylenchomorpha</taxon>
        <taxon>Tylenchoidea</taxon>
        <taxon>Meloidogynidae</taxon>
        <taxon>Meloidogyninae</taxon>
        <taxon>Meloidogyne</taxon>
    </lineage>
</organism>
<dbReference type="Proteomes" id="UP001497535">
    <property type="component" value="Unassembled WGS sequence"/>
</dbReference>
<evidence type="ECO:0000313" key="2">
    <source>
        <dbReference type="Proteomes" id="UP001497535"/>
    </source>
</evidence>
<protein>
    <submittedName>
        <fullName evidence="1">Uncharacterized protein</fullName>
    </submittedName>
</protein>
<keyword evidence="2" id="KW-1185">Reference proteome</keyword>
<evidence type="ECO:0000313" key="1">
    <source>
        <dbReference type="EMBL" id="CAK5091419.1"/>
    </source>
</evidence>
<dbReference type="EMBL" id="CAVMJV010000088">
    <property type="protein sequence ID" value="CAK5091419.1"/>
    <property type="molecule type" value="Genomic_DNA"/>
</dbReference>
<comment type="caution">
    <text evidence="1">The sequence shown here is derived from an EMBL/GenBank/DDBJ whole genome shotgun (WGS) entry which is preliminary data.</text>
</comment>
<accession>A0ACB1AJG6</accession>
<gene>
    <name evidence="1" type="ORF">MENTE1834_LOCUS39256</name>
</gene>